<keyword evidence="4 11" id="KW-0808">Transferase</keyword>
<keyword evidence="8" id="KW-0902">Two-component regulatory system</keyword>
<dbReference type="InterPro" id="IPR036097">
    <property type="entry name" value="HisK_dim/P_sf"/>
</dbReference>
<dbReference type="EMBL" id="JAGIKZ010000001">
    <property type="protein sequence ID" value="MBP2239717.1"/>
    <property type="molecule type" value="Genomic_DNA"/>
</dbReference>
<name>A0ABS4RCY6_9BACI</name>
<evidence type="ECO:0000259" key="10">
    <source>
        <dbReference type="PROSITE" id="PS50109"/>
    </source>
</evidence>
<keyword evidence="3" id="KW-0597">Phosphoprotein</keyword>
<evidence type="ECO:0000256" key="3">
    <source>
        <dbReference type="ARBA" id="ARBA00022553"/>
    </source>
</evidence>
<organism evidence="11 12">
    <name type="scientific">Cytobacillus eiseniae</name>
    <dbReference type="NCBI Taxonomy" id="762947"/>
    <lineage>
        <taxon>Bacteria</taxon>
        <taxon>Bacillati</taxon>
        <taxon>Bacillota</taxon>
        <taxon>Bacilli</taxon>
        <taxon>Bacillales</taxon>
        <taxon>Bacillaceae</taxon>
        <taxon>Cytobacillus</taxon>
    </lineage>
</organism>
<feature type="domain" description="Histidine kinase" evidence="10">
    <location>
        <begin position="206"/>
        <end position="410"/>
    </location>
</feature>
<keyword evidence="5" id="KW-0547">Nucleotide-binding</keyword>
<dbReference type="SMART" id="SM00388">
    <property type="entry name" value="HisKA"/>
    <property type="match status" value="1"/>
</dbReference>
<evidence type="ECO:0000256" key="2">
    <source>
        <dbReference type="ARBA" id="ARBA00012438"/>
    </source>
</evidence>
<dbReference type="GO" id="GO:0004673">
    <property type="term" value="F:protein histidine kinase activity"/>
    <property type="evidence" value="ECO:0007669"/>
    <property type="project" value="UniProtKB-EC"/>
</dbReference>
<evidence type="ECO:0000256" key="5">
    <source>
        <dbReference type="ARBA" id="ARBA00022741"/>
    </source>
</evidence>
<sequence>MKDFVADLFFHFFIMMMIPLISIVINKNSIERKTNYLLLFALLIPLVLTIVYPVQIADGIEFDLKFIPVFIAFFYIGPLAGGIVIGAILGLNALSELSHLPILFINYLIMIPLFGFFYRYYLNGKLIHKLSIGITFYLFITVTRMIELLQTGHNNDLLHLLLFSVVSVLTLFIIIYLIEMNRLQLLLREQLQNADKLNAVSQLAASVAHEIRNPMTTIRGFLQILKEEENLSEKQETFISISLEEIDRTQNIIGDFLSLARPNNNDCAMIHLTKTIEEVKNFMQAYAAICNVHIFTEIEKELFIKGNINECKQLFINLIKNGIEAMPTGGTIEIYSYKTDHNVIIEINDNGVGLSPHQLKKLGQPYYSTKTKGTGLGLMICFDIIKRMNGEYQISSEENIGTSFKMHFPL</sequence>
<dbReference type="CDD" id="cd00082">
    <property type="entry name" value="HisKA"/>
    <property type="match status" value="1"/>
</dbReference>
<evidence type="ECO:0000256" key="6">
    <source>
        <dbReference type="ARBA" id="ARBA00022777"/>
    </source>
</evidence>
<dbReference type="PROSITE" id="PS50109">
    <property type="entry name" value="HIS_KIN"/>
    <property type="match status" value="1"/>
</dbReference>
<feature type="transmembrane region" description="Helical" evidence="9">
    <location>
        <begin position="66"/>
        <end position="91"/>
    </location>
</feature>
<evidence type="ECO:0000256" key="1">
    <source>
        <dbReference type="ARBA" id="ARBA00000085"/>
    </source>
</evidence>
<dbReference type="PANTHER" id="PTHR43065:SF46">
    <property type="entry name" value="C4-DICARBOXYLATE TRANSPORT SENSOR PROTEIN DCTB"/>
    <property type="match status" value="1"/>
</dbReference>
<dbReference type="PRINTS" id="PR00344">
    <property type="entry name" value="BCTRLSENSOR"/>
</dbReference>
<dbReference type="InterPro" id="IPR005467">
    <property type="entry name" value="His_kinase_dom"/>
</dbReference>
<dbReference type="Pfam" id="PF02518">
    <property type="entry name" value="HATPase_c"/>
    <property type="match status" value="1"/>
</dbReference>
<dbReference type="RefSeq" id="WP_066394460.1">
    <property type="nucleotide sequence ID" value="NZ_JAGIKZ010000001.1"/>
</dbReference>
<evidence type="ECO:0000313" key="12">
    <source>
        <dbReference type="Proteomes" id="UP001519293"/>
    </source>
</evidence>
<dbReference type="InterPro" id="IPR003661">
    <property type="entry name" value="HisK_dim/P_dom"/>
</dbReference>
<feature type="transmembrane region" description="Helical" evidence="9">
    <location>
        <begin position="127"/>
        <end position="146"/>
    </location>
</feature>
<dbReference type="InterPro" id="IPR003594">
    <property type="entry name" value="HATPase_dom"/>
</dbReference>
<evidence type="ECO:0000256" key="7">
    <source>
        <dbReference type="ARBA" id="ARBA00022840"/>
    </source>
</evidence>
<keyword evidence="12" id="KW-1185">Reference proteome</keyword>
<keyword evidence="9" id="KW-0812">Transmembrane</keyword>
<feature type="transmembrane region" description="Helical" evidence="9">
    <location>
        <begin position="6"/>
        <end position="25"/>
    </location>
</feature>
<keyword evidence="9" id="KW-1133">Transmembrane helix</keyword>
<dbReference type="SUPFAM" id="SSF55874">
    <property type="entry name" value="ATPase domain of HSP90 chaperone/DNA topoisomerase II/histidine kinase"/>
    <property type="match status" value="1"/>
</dbReference>
<evidence type="ECO:0000256" key="4">
    <source>
        <dbReference type="ARBA" id="ARBA00022679"/>
    </source>
</evidence>
<dbReference type="Gene3D" id="3.30.565.10">
    <property type="entry name" value="Histidine kinase-like ATPase, C-terminal domain"/>
    <property type="match status" value="1"/>
</dbReference>
<keyword evidence="6 11" id="KW-0418">Kinase</keyword>
<dbReference type="Proteomes" id="UP001519293">
    <property type="component" value="Unassembled WGS sequence"/>
</dbReference>
<dbReference type="EC" id="2.7.13.3" evidence="2"/>
<gene>
    <name evidence="11" type="ORF">J2Z40_000270</name>
</gene>
<dbReference type="CDD" id="cd00075">
    <property type="entry name" value="HATPase"/>
    <property type="match status" value="1"/>
</dbReference>
<feature type="transmembrane region" description="Helical" evidence="9">
    <location>
        <begin position="103"/>
        <end position="121"/>
    </location>
</feature>
<evidence type="ECO:0000256" key="8">
    <source>
        <dbReference type="ARBA" id="ARBA00023012"/>
    </source>
</evidence>
<keyword evidence="9" id="KW-0472">Membrane</keyword>
<proteinExistence type="predicted"/>
<comment type="caution">
    <text evidence="11">The sequence shown here is derived from an EMBL/GenBank/DDBJ whole genome shotgun (WGS) entry which is preliminary data.</text>
</comment>
<reference evidence="11 12" key="1">
    <citation type="submission" date="2021-03" db="EMBL/GenBank/DDBJ databases">
        <title>Genomic Encyclopedia of Type Strains, Phase IV (KMG-IV): sequencing the most valuable type-strain genomes for metagenomic binning, comparative biology and taxonomic classification.</title>
        <authorList>
            <person name="Goeker M."/>
        </authorList>
    </citation>
    <scope>NUCLEOTIDE SEQUENCE [LARGE SCALE GENOMIC DNA]</scope>
    <source>
        <strain evidence="11 12">DSM 26675</strain>
    </source>
</reference>
<dbReference type="Gene3D" id="1.10.287.130">
    <property type="match status" value="1"/>
</dbReference>
<evidence type="ECO:0000256" key="9">
    <source>
        <dbReference type="SAM" id="Phobius"/>
    </source>
</evidence>
<feature type="transmembrane region" description="Helical" evidence="9">
    <location>
        <begin position="158"/>
        <end position="178"/>
    </location>
</feature>
<accession>A0ABS4RCY6</accession>
<protein>
    <recommendedName>
        <fullName evidence="2">histidine kinase</fullName>
        <ecNumber evidence="2">2.7.13.3</ecNumber>
    </recommendedName>
</protein>
<dbReference type="PANTHER" id="PTHR43065">
    <property type="entry name" value="SENSOR HISTIDINE KINASE"/>
    <property type="match status" value="1"/>
</dbReference>
<dbReference type="SMART" id="SM00387">
    <property type="entry name" value="HATPase_c"/>
    <property type="match status" value="1"/>
</dbReference>
<dbReference type="Pfam" id="PF00512">
    <property type="entry name" value="HisKA"/>
    <property type="match status" value="1"/>
</dbReference>
<dbReference type="InterPro" id="IPR004358">
    <property type="entry name" value="Sig_transdc_His_kin-like_C"/>
</dbReference>
<evidence type="ECO:0000313" key="11">
    <source>
        <dbReference type="EMBL" id="MBP2239717.1"/>
    </source>
</evidence>
<comment type="catalytic activity">
    <reaction evidence="1">
        <text>ATP + protein L-histidine = ADP + protein N-phospho-L-histidine.</text>
        <dbReference type="EC" id="2.7.13.3"/>
    </reaction>
</comment>
<keyword evidence="7" id="KW-0067">ATP-binding</keyword>
<dbReference type="InterPro" id="IPR036890">
    <property type="entry name" value="HATPase_C_sf"/>
</dbReference>
<dbReference type="SUPFAM" id="SSF47384">
    <property type="entry name" value="Homodimeric domain of signal transducing histidine kinase"/>
    <property type="match status" value="1"/>
</dbReference>
<feature type="transmembrane region" description="Helical" evidence="9">
    <location>
        <begin position="37"/>
        <end position="54"/>
    </location>
</feature>